<dbReference type="InterPro" id="IPR053151">
    <property type="entry name" value="RNase_H-like"/>
</dbReference>
<dbReference type="InterPro" id="IPR036397">
    <property type="entry name" value="RNaseH_sf"/>
</dbReference>
<protein>
    <submittedName>
        <fullName evidence="3">Uncharacterized protein</fullName>
    </submittedName>
</protein>
<dbReference type="AlphaFoldDB" id="A0A6A3A775"/>
<dbReference type="GO" id="GO:0003676">
    <property type="term" value="F:nucleic acid binding"/>
    <property type="evidence" value="ECO:0007669"/>
    <property type="project" value="InterPro"/>
</dbReference>
<accession>A0A6A3A775</accession>
<organism evidence="3 4">
    <name type="scientific">Hibiscus syriacus</name>
    <name type="common">Rose of Sharon</name>
    <dbReference type="NCBI Taxonomy" id="106335"/>
    <lineage>
        <taxon>Eukaryota</taxon>
        <taxon>Viridiplantae</taxon>
        <taxon>Streptophyta</taxon>
        <taxon>Embryophyta</taxon>
        <taxon>Tracheophyta</taxon>
        <taxon>Spermatophyta</taxon>
        <taxon>Magnoliopsida</taxon>
        <taxon>eudicotyledons</taxon>
        <taxon>Gunneridae</taxon>
        <taxon>Pentapetalae</taxon>
        <taxon>rosids</taxon>
        <taxon>malvids</taxon>
        <taxon>Malvales</taxon>
        <taxon>Malvaceae</taxon>
        <taxon>Malvoideae</taxon>
        <taxon>Hibiscus</taxon>
    </lineage>
</organism>
<dbReference type="EMBL" id="VEPZ02001044">
    <property type="protein sequence ID" value="KAE8698949.1"/>
    <property type="molecule type" value="Genomic_DNA"/>
</dbReference>
<feature type="domain" description="Reverse transcriptase zinc-binding" evidence="2">
    <location>
        <begin position="115"/>
        <end position="174"/>
    </location>
</feature>
<reference evidence="3" key="1">
    <citation type="submission" date="2019-09" db="EMBL/GenBank/DDBJ databases">
        <title>Draft genome information of white flower Hibiscus syriacus.</title>
        <authorList>
            <person name="Kim Y.-M."/>
        </authorList>
    </citation>
    <scope>NUCLEOTIDE SEQUENCE [LARGE SCALE GENOMIC DNA]</scope>
    <source>
        <strain evidence="3">YM2019G1</strain>
    </source>
</reference>
<dbReference type="PANTHER" id="PTHR47723:SF13">
    <property type="entry name" value="PUTATIVE-RELATED"/>
    <property type="match status" value="1"/>
</dbReference>
<dbReference type="Pfam" id="PF13456">
    <property type="entry name" value="RVT_3"/>
    <property type="match status" value="1"/>
</dbReference>
<dbReference type="InterPro" id="IPR012337">
    <property type="entry name" value="RNaseH-like_sf"/>
</dbReference>
<dbReference type="Proteomes" id="UP000436088">
    <property type="component" value="Unassembled WGS sequence"/>
</dbReference>
<keyword evidence="4" id="KW-1185">Reference proteome</keyword>
<proteinExistence type="predicted"/>
<evidence type="ECO:0000313" key="4">
    <source>
        <dbReference type="Proteomes" id="UP000436088"/>
    </source>
</evidence>
<dbReference type="InterPro" id="IPR002156">
    <property type="entry name" value="RNaseH_domain"/>
</dbReference>
<evidence type="ECO:0000259" key="2">
    <source>
        <dbReference type="Pfam" id="PF13966"/>
    </source>
</evidence>
<feature type="domain" description="RNase H type-1" evidence="1">
    <location>
        <begin position="238"/>
        <end position="356"/>
    </location>
</feature>
<dbReference type="SUPFAM" id="SSF53098">
    <property type="entry name" value="Ribonuclease H-like"/>
    <property type="match status" value="1"/>
</dbReference>
<dbReference type="InterPro" id="IPR044730">
    <property type="entry name" value="RNase_H-like_dom_plant"/>
</dbReference>
<name>A0A6A3A775_HIBSY</name>
<dbReference type="GO" id="GO:0004523">
    <property type="term" value="F:RNA-DNA hybrid ribonuclease activity"/>
    <property type="evidence" value="ECO:0007669"/>
    <property type="project" value="InterPro"/>
</dbReference>
<sequence>MSSDCQRWSWDPRNTTSMLQIGFALATRPDAYWIQLRQKYKVTETCPATISRSSCSPLWLGLSKAWPSLRKCLAWSVGNGTLINFWDDVWLPSLGSLRPYALSQNSIDTSLKTSHMIPQRIRFFLWLALKEKPMTNLERCKRSLTYDPSCRICGCAEESILHILRDCNMARSLWNQIWKQRNEMVFTADSNSREVVLHCSIAWARHFESSPTINTPVHQNTHDQGHWKPPPAGWFCLNTDGGVATHSGDGSIGGVLRDSSGSWLGSFAKNIGVSTLLQAELWTIYVGLQVAWDYGLEILQIQTDNKQVVHLLDDHNAITSSLSLVRAIINMRKRAWITDILWIPCEENQVADKLTTKTAPPHHFQLVIHDTPHLQNRRAF</sequence>
<dbReference type="Gene3D" id="3.30.420.10">
    <property type="entry name" value="Ribonuclease H-like superfamily/Ribonuclease H"/>
    <property type="match status" value="1"/>
</dbReference>
<evidence type="ECO:0000259" key="1">
    <source>
        <dbReference type="Pfam" id="PF13456"/>
    </source>
</evidence>
<dbReference type="Pfam" id="PF13966">
    <property type="entry name" value="zf-RVT"/>
    <property type="match status" value="1"/>
</dbReference>
<comment type="caution">
    <text evidence="3">The sequence shown here is derived from an EMBL/GenBank/DDBJ whole genome shotgun (WGS) entry which is preliminary data.</text>
</comment>
<dbReference type="CDD" id="cd06222">
    <property type="entry name" value="RNase_H_like"/>
    <property type="match status" value="1"/>
</dbReference>
<dbReference type="InterPro" id="IPR026960">
    <property type="entry name" value="RVT-Znf"/>
</dbReference>
<evidence type="ECO:0000313" key="3">
    <source>
        <dbReference type="EMBL" id="KAE8698949.1"/>
    </source>
</evidence>
<dbReference type="PANTHER" id="PTHR47723">
    <property type="entry name" value="OS05G0353850 PROTEIN"/>
    <property type="match status" value="1"/>
</dbReference>
<gene>
    <name evidence="3" type="ORF">F3Y22_tig00110597pilonHSYRG01147</name>
</gene>